<dbReference type="PANTHER" id="PTHR43433">
    <property type="entry name" value="HYDROLASE, ALPHA/BETA FOLD FAMILY PROTEIN"/>
    <property type="match status" value="1"/>
</dbReference>
<evidence type="ECO:0000256" key="1">
    <source>
        <dbReference type="SAM" id="MobiDB-lite"/>
    </source>
</evidence>
<dbReference type="STRING" id="1121393.SAMN02745216_00951"/>
<dbReference type="Gene3D" id="3.40.50.1820">
    <property type="entry name" value="alpha/beta hydrolase"/>
    <property type="match status" value="1"/>
</dbReference>
<dbReference type="GO" id="GO:0046503">
    <property type="term" value="P:glycerolipid catabolic process"/>
    <property type="evidence" value="ECO:0007669"/>
    <property type="project" value="TreeGrafter"/>
</dbReference>
<accession>A0A1M6GAD5</accession>
<name>A0A1M6GAD5_9BACT</name>
<feature type="domain" description="AB hydrolase-1" evidence="2">
    <location>
        <begin position="22"/>
        <end position="276"/>
    </location>
</feature>
<dbReference type="InterPro" id="IPR000073">
    <property type="entry name" value="AB_hydrolase_1"/>
</dbReference>
<keyword evidence="4" id="KW-1185">Reference proteome</keyword>
<dbReference type="RefSeq" id="WP_073473505.1">
    <property type="nucleotide sequence ID" value="NZ_FQZU01000004.1"/>
</dbReference>
<dbReference type="PANTHER" id="PTHR43433:SF5">
    <property type="entry name" value="AB HYDROLASE-1 DOMAIN-CONTAINING PROTEIN"/>
    <property type="match status" value="1"/>
</dbReference>
<dbReference type="InterPro" id="IPR050471">
    <property type="entry name" value="AB_hydrolase"/>
</dbReference>
<dbReference type="SUPFAM" id="SSF53474">
    <property type="entry name" value="alpha/beta-Hydrolases"/>
    <property type="match status" value="1"/>
</dbReference>
<dbReference type="EMBL" id="FQZU01000004">
    <property type="protein sequence ID" value="SHJ06935.1"/>
    <property type="molecule type" value="Genomic_DNA"/>
</dbReference>
<evidence type="ECO:0000313" key="4">
    <source>
        <dbReference type="Proteomes" id="UP000183994"/>
    </source>
</evidence>
<reference evidence="4" key="1">
    <citation type="submission" date="2016-11" db="EMBL/GenBank/DDBJ databases">
        <authorList>
            <person name="Varghese N."/>
            <person name="Submissions S."/>
        </authorList>
    </citation>
    <scope>NUCLEOTIDE SEQUENCE [LARGE SCALE GENOMIC DNA]</scope>
    <source>
        <strain evidence="4">DSM 16219</strain>
    </source>
</reference>
<feature type="region of interest" description="Disordered" evidence="1">
    <location>
        <begin position="138"/>
        <end position="158"/>
    </location>
</feature>
<gene>
    <name evidence="3" type="ORF">SAMN02745216_00951</name>
</gene>
<dbReference type="GO" id="GO:0004806">
    <property type="term" value="F:triacylglycerol lipase activity"/>
    <property type="evidence" value="ECO:0007669"/>
    <property type="project" value="TreeGrafter"/>
</dbReference>
<organism evidence="3 4">
    <name type="scientific">Desulfatibacillum alkenivorans DSM 16219</name>
    <dbReference type="NCBI Taxonomy" id="1121393"/>
    <lineage>
        <taxon>Bacteria</taxon>
        <taxon>Pseudomonadati</taxon>
        <taxon>Thermodesulfobacteriota</taxon>
        <taxon>Desulfobacteria</taxon>
        <taxon>Desulfobacterales</taxon>
        <taxon>Desulfatibacillaceae</taxon>
        <taxon>Desulfatibacillum</taxon>
    </lineage>
</organism>
<proteinExistence type="predicted"/>
<dbReference type="InterPro" id="IPR029058">
    <property type="entry name" value="AB_hydrolase_fold"/>
</dbReference>
<dbReference type="Pfam" id="PF00561">
    <property type="entry name" value="Abhydrolase_1"/>
    <property type="match status" value="1"/>
</dbReference>
<dbReference type="Proteomes" id="UP000183994">
    <property type="component" value="Unassembled WGS sequence"/>
</dbReference>
<dbReference type="AlphaFoldDB" id="A0A1M6GAD5"/>
<evidence type="ECO:0000259" key="2">
    <source>
        <dbReference type="Pfam" id="PF00561"/>
    </source>
</evidence>
<evidence type="ECO:0000313" key="3">
    <source>
        <dbReference type="EMBL" id="SHJ06935.1"/>
    </source>
</evidence>
<dbReference type="PRINTS" id="PR00111">
    <property type="entry name" value="ABHYDROLASE"/>
</dbReference>
<sequence length="297" mass="32149">MPQAQVNGITLYYETHGDPKNPPLVLIMGLASQLVRWPLEFCELLTAQGLYVIRFDNRDIGLSTQCDETGAEEIAAITKKFLSGEPAELPYSISDMASDAVGLMDHLGLAKAHICGLSMGGMIAQAAAIEHPGRVLSLTSMHSSPSNPQDPSLPRTTPEATERLLAQPPEEREGYIRHTVDSFRIFASNSPVYDPECEAQMAADQFDRGLHPMGVSRQFLAATFSRGRLEKLRGLKVPALVIHGDADALIPPEHGKVTAEAIPGARLIMMKGVGHGMAFPSTWEETAREIAALVKSV</sequence>
<protein>
    <submittedName>
        <fullName evidence="3">Pimeloyl-ACP methyl ester carboxylesterase</fullName>
    </submittedName>
</protein>